<keyword evidence="9" id="KW-1185">Reference proteome</keyword>
<evidence type="ECO:0000256" key="1">
    <source>
        <dbReference type="ARBA" id="ARBA00004141"/>
    </source>
</evidence>
<feature type="transmembrane region" description="Helical" evidence="7">
    <location>
        <begin position="12"/>
        <end position="35"/>
    </location>
</feature>
<evidence type="ECO:0000256" key="2">
    <source>
        <dbReference type="ARBA" id="ARBA00006840"/>
    </source>
</evidence>
<feature type="disulfide bond" evidence="6">
    <location>
        <begin position="172"/>
        <end position="189"/>
    </location>
</feature>
<feature type="transmembrane region" description="Helical" evidence="7">
    <location>
        <begin position="71"/>
        <end position="92"/>
    </location>
</feature>
<feature type="transmembrane region" description="Helical" evidence="7">
    <location>
        <begin position="208"/>
        <end position="233"/>
    </location>
</feature>
<evidence type="ECO:0000256" key="4">
    <source>
        <dbReference type="ARBA" id="ARBA00022989"/>
    </source>
</evidence>
<keyword evidence="5 7" id="KW-0472">Membrane</keyword>
<comment type="caution">
    <text evidence="8">The sequence shown here is derived from an EMBL/GenBank/DDBJ whole genome shotgun (WGS) entry which is preliminary data.</text>
</comment>
<evidence type="ECO:0000313" key="8">
    <source>
        <dbReference type="EMBL" id="KAK0057576.1"/>
    </source>
</evidence>
<keyword evidence="6" id="KW-1015">Disulfide bond</keyword>
<dbReference type="Pfam" id="PF00335">
    <property type="entry name" value="Tetraspanin"/>
    <property type="match status" value="1"/>
</dbReference>
<name>A0AAD8FBP8_BIOPF</name>
<sequence>MACSTCAKCIFMLLNVLFLVIGLAFLVVGVLLAFLPGTILSSVYDQVKAAVSGATNYNIPTSADDLKNLPLLFEIGLALFILGTILFVISFLGCCGSCCKCCRFMLVLFAIVMLFLMIAQLVIVTMFYVADSPLHKTIRSVLKDKITNEYKEDGTDTFSTSLNLVQHYFECCGIDSPADFGTKHYQHVCETNTYGCYSKLTDLIQSNIIWAGLAFAGLLALELIEVILAIVIFKSSNKVSPF</sequence>
<evidence type="ECO:0000256" key="3">
    <source>
        <dbReference type="ARBA" id="ARBA00022692"/>
    </source>
</evidence>
<comment type="subcellular location">
    <subcellularLocation>
        <location evidence="1 7">Membrane</location>
        <topology evidence="1 7">Multi-pass membrane protein</topology>
    </subcellularLocation>
</comment>
<protein>
    <recommendedName>
        <fullName evidence="7">Tetraspanin</fullName>
    </recommendedName>
</protein>
<gene>
    <name evidence="8" type="ORF">Bpfe_013094</name>
</gene>
<reference evidence="8" key="1">
    <citation type="journal article" date="2023" name="PLoS Negl. Trop. Dis.">
        <title>A genome sequence for Biomphalaria pfeifferi, the major vector snail for the human-infecting parasite Schistosoma mansoni.</title>
        <authorList>
            <person name="Bu L."/>
            <person name="Lu L."/>
            <person name="Laidemitt M.R."/>
            <person name="Zhang S.M."/>
            <person name="Mutuku M."/>
            <person name="Mkoji G."/>
            <person name="Steinauer M."/>
            <person name="Loker E.S."/>
        </authorList>
    </citation>
    <scope>NUCLEOTIDE SEQUENCE</scope>
    <source>
        <strain evidence="8">KasaAsao</strain>
    </source>
</reference>
<feature type="transmembrane region" description="Helical" evidence="7">
    <location>
        <begin position="104"/>
        <end position="130"/>
    </location>
</feature>
<dbReference type="PIRSF" id="PIRSF002419">
    <property type="entry name" value="Tetraspanin"/>
    <property type="match status" value="1"/>
</dbReference>
<dbReference type="InterPro" id="IPR000301">
    <property type="entry name" value="Tetraspanin_animals"/>
</dbReference>
<evidence type="ECO:0000313" key="9">
    <source>
        <dbReference type="Proteomes" id="UP001233172"/>
    </source>
</evidence>
<dbReference type="EMBL" id="JASAOG010000054">
    <property type="protein sequence ID" value="KAK0057576.1"/>
    <property type="molecule type" value="Genomic_DNA"/>
</dbReference>
<dbReference type="GO" id="GO:0005886">
    <property type="term" value="C:plasma membrane"/>
    <property type="evidence" value="ECO:0007669"/>
    <property type="project" value="TreeGrafter"/>
</dbReference>
<dbReference type="Gene3D" id="1.10.1450.10">
    <property type="entry name" value="Tetraspanin"/>
    <property type="match status" value="1"/>
</dbReference>
<dbReference type="PANTHER" id="PTHR19282:SF544">
    <property type="entry name" value="TETRASPANIN"/>
    <property type="match status" value="1"/>
</dbReference>
<dbReference type="Proteomes" id="UP001233172">
    <property type="component" value="Unassembled WGS sequence"/>
</dbReference>
<reference evidence="8" key="2">
    <citation type="submission" date="2023-04" db="EMBL/GenBank/DDBJ databases">
        <authorList>
            <person name="Bu L."/>
            <person name="Lu L."/>
            <person name="Laidemitt M.R."/>
            <person name="Zhang S.M."/>
            <person name="Mutuku M."/>
            <person name="Mkoji G."/>
            <person name="Steinauer M."/>
            <person name="Loker E.S."/>
        </authorList>
    </citation>
    <scope>NUCLEOTIDE SEQUENCE</scope>
    <source>
        <strain evidence="8">KasaAsao</strain>
        <tissue evidence="8">Whole Snail</tissue>
    </source>
</reference>
<dbReference type="SUPFAM" id="SSF48652">
    <property type="entry name" value="Tetraspanin"/>
    <property type="match status" value="1"/>
</dbReference>
<dbReference type="CDD" id="cd03127">
    <property type="entry name" value="tetraspanin_LEL"/>
    <property type="match status" value="1"/>
</dbReference>
<dbReference type="AlphaFoldDB" id="A0AAD8FBP8"/>
<comment type="similarity">
    <text evidence="2 7">Belongs to the tetraspanin (TM4SF) family.</text>
</comment>
<dbReference type="PANTHER" id="PTHR19282">
    <property type="entry name" value="TETRASPANIN"/>
    <property type="match status" value="1"/>
</dbReference>
<evidence type="ECO:0000256" key="5">
    <source>
        <dbReference type="ARBA" id="ARBA00023136"/>
    </source>
</evidence>
<keyword evidence="4 7" id="KW-1133">Transmembrane helix</keyword>
<proteinExistence type="inferred from homology"/>
<keyword evidence="3 7" id="KW-0812">Transmembrane</keyword>
<evidence type="ECO:0000256" key="7">
    <source>
        <dbReference type="RuleBase" id="RU361218"/>
    </source>
</evidence>
<accession>A0AAD8FBP8</accession>
<dbReference type="InterPro" id="IPR008952">
    <property type="entry name" value="Tetraspanin_EC2_sf"/>
</dbReference>
<dbReference type="InterPro" id="IPR018499">
    <property type="entry name" value="Tetraspanin/Peripherin"/>
</dbReference>
<evidence type="ECO:0000256" key="6">
    <source>
        <dbReference type="PIRSR" id="PIRSR002419-1"/>
    </source>
</evidence>
<organism evidence="8 9">
    <name type="scientific">Biomphalaria pfeifferi</name>
    <name type="common">Bloodfluke planorb</name>
    <name type="synonym">Freshwater snail</name>
    <dbReference type="NCBI Taxonomy" id="112525"/>
    <lineage>
        <taxon>Eukaryota</taxon>
        <taxon>Metazoa</taxon>
        <taxon>Spiralia</taxon>
        <taxon>Lophotrochozoa</taxon>
        <taxon>Mollusca</taxon>
        <taxon>Gastropoda</taxon>
        <taxon>Heterobranchia</taxon>
        <taxon>Euthyneura</taxon>
        <taxon>Panpulmonata</taxon>
        <taxon>Hygrophila</taxon>
        <taxon>Lymnaeoidea</taxon>
        <taxon>Planorbidae</taxon>
        <taxon>Biomphalaria</taxon>
    </lineage>
</organism>